<sequence length="19" mass="2155">MNNVKPTFGFYILLILISA</sequence>
<accession>A0A1I7WLY3</accession>
<keyword evidence="1" id="KW-1185">Reference proteome</keyword>
<reference evidence="2" key="1">
    <citation type="submission" date="2016-11" db="UniProtKB">
        <authorList>
            <consortium name="WormBaseParasite"/>
        </authorList>
    </citation>
    <scope>IDENTIFICATION</scope>
</reference>
<dbReference type="WBParaSite" id="Hba_06157">
    <property type="protein sequence ID" value="Hba_06157"/>
    <property type="gene ID" value="Hba_06157"/>
</dbReference>
<name>A0A1I7WLY3_HETBA</name>
<evidence type="ECO:0000313" key="1">
    <source>
        <dbReference type="Proteomes" id="UP000095283"/>
    </source>
</evidence>
<dbReference type="AlphaFoldDB" id="A0A1I7WLY3"/>
<proteinExistence type="predicted"/>
<evidence type="ECO:0000313" key="2">
    <source>
        <dbReference type="WBParaSite" id="Hba_06157"/>
    </source>
</evidence>
<organism evidence="1 2">
    <name type="scientific">Heterorhabditis bacteriophora</name>
    <name type="common">Entomopathogenic nematode worm</name>
    <dbReference type="NCBI Taxonomy" id="37862"/>
    <lineage>
        <taxon>Eukaryota</taxon>
        <taxon>Metazoa</taxon>
        <taxon>Ecdysozoa</taxon>
        <taxon>Nematoda</taxon>
        <taxon>Chromadorea</taxon>
        <taxon>Rhabditida</taxon>
        <taxon>Rhabditina</taxon>
        <taxon>Rhabditomorpha</taxon>
        <taxon>Strongyloidea</taxon>
        <taxon>Heterorhabditidae</taxon>
        <taxon>Heterorhabditis</taxon>
    </lineage>
</organism>
<dbReference type="Proteomes" id="UP000095283">
    <property type="component" value="Unplaced"/>
</dbReference>
<protein>
    <submittedName>
        <fullName evidence="2">Uncharacterized protein</fullName>
    </submittedName>
</protein>